<proteinExistence type="predicted"/>
<dbReference type="STRING" id="1051891.A0A0C3LI64"/>
<sequence length="453" mass="49869">MHPVNLLSLDPKDNLYQDQSTSYLVVSGGTGCNGIASAFGSNVTHVLPVSDNGGSSSEVWDIRSRLIRLIPEAPPASPTEAIRRLLSHRFSVDLTEQQAKEEWRDLVEGRSPLWKGIPPDRKETIRGFLVYFEGELLRRAHKRFSFRNGSVGNYFLTAVHLFLRSVPSAIFLFSSITARSPWKAHILPVLVTNHTVTIAAELANGSRIIGQCEISHPVAPSTPRIVVRSELDDAPALDEEQDIDDAVGTFPKSPEHNSLFAKPEQDQGDVPLESRIRRVFYINPYGQEVFPRPNSEFLGGLRSRDVLVYSVGSLWTSIIPCLALQGVGSAIARSPTLRAKVFLLNAYNDRETGGYTGVDYVLAVAETLNRHDGQKSSTQPSFSVTRAPDYPISAFITHLVYLRGTTIEVDELALTALGVQCVPIDPQPNDKGKLLYTTGDVKLALARILDESD</sequence>
<evidence type="ECO:0000313" key="2">
    <source>
        <dbReference type="Proteomes" id="UP000054248"/>
    </source>
</evidence>
<dbReference type="AlphaFoldDB" id="A0A0C3LI64"/>
<name>A0A0C3LI64_9AGAM</name>
<dbReference type="InterPro" id="IPR002882">
    <property type="entry name" value="CofD"/>
</dbReference>
<dbReference type="SUPFAM" id="SSF142338">
    <property type="entry name" value="CofD-like"/>
    <property type="match status" value="1"/>
</dbReference>
<dbReference type="Proteomes" id="UP000054248">
    <property type="component" value="Unassembled WGS sequence"/>
</dbReference>
<dbReference type="EMBL" id="KN822947">
    <property type="protein sequence ID" value="KIO33688.1"/>
    <property type="molecule type" value="Genomic_DNA"/>
</dbReference>
<evidence type="ECO:0000313" key="1">
    <source>
        <dbReference type="EMBL" id="KIO33688.1"/>
    </source>
</evidence>
<gene>
    <name evidence="1" type="ORF">M407DRAFT_231889</name>
</gene>
<reference evidence="2" key="2">
    <citation type="submission" date="2015-01" db="EMBL/GenBank/DDBJ databases">
        <title>Evolutionary Origins and Diversification of the Mycorrhizal Mutualists.</title>
        <authorList>
            <consortium name="DOE Joint Genome Institute"/>
            <consortium name="Mycorrhizal Genomics Consortium"/>
            <person name="Kohler A."/>
            <person name="Kuo A."/>
            <person name="Nagy L.G."/>
            <person name="Floudas D."/>
            <person name="Copeland A."/>
            <person name="Barry K.W."/>
            <person name="Cichocki N."/>
            <person name="Veneault-Fourrey C."/>
            <person name="LaButti K."/>
            <person name="Lindquist E.A."/>
            <person name="Lipzen A."/>
            <person name="Lundell T."/>
            <person name="Morin E."/>
            <person name="Murat C."/>
            <person name="Riley R."/>
            <person name="Ohm R."/>
            <person name="Sun H."/>
            <person name="Tunlid A."/>
            <person name="Henrissat B."/>
            <person name="Grigoriev I.V."/>
            <person name="Hibbett D.S."/>
            <person name="Martin F."/>
        </authorList>
    </citation>
    <scope>NUCLEOTIDE SEQUENCE [LARGE SCALE GENOMIC DNA]</scope>
    <source>
        <strain evidence="2">MUT 4182</strain>
    </source>
</reference>
<organism evidence="1 2">
    <name type="scientific">Tulasnella calospora MUT 4182</name>
    <dbReference type="NCBI Taxonomy" id="1051891"/>
    <lineage>
        <taxon>Eukaryota</taxon>
        <taxon>Fungi</taxon>
        <taxon>Dikarya</taxon>
        <taxon>Basidiomycota</taxon>
        <taxon>Agaricomycotina</taxon>
        <taxon>Agaricomycetes</taxon>
        <taxon>Cantharellales</taxon>
        <taxon>Tulasnellaceae</taxon>
        <taxon>Tulasnella</taxon>
    </lineage>
</organism>
<dbReference type="Gene3D" id="3.40.50.10680">
    <property type="entry name" value="CofD-like domains"/>
    <property type="match status" value="1"/>
</dbReference>
<dbReference type="HOGENOM" id="CLU_019029_3_0_1"/>
<protein>
    <submittedName>
        <fullName evidence="1">Uncharacterized protein</fullName>
    </submittedName>
</protein>
<dbReference type="PANTHER" id="PTHR31240">
    <property type="entry name" value="MATERNAL EFFECT EMBRYO ARREST 18"/>
    <property type="match status" value="1"/>
</dbReference>
<dbReference type="Pfam" id="PF01933">
    <property type="entry name" value="CofD"/>
    <property type="match status" value="1"/>
</dbReference>
<keyword evidence="2" id="KW-1185">Reference proteome</keyword>
<dbReference type="GO" id="GO:0043743">
    <property type="term" value="F:LPPG:FO 2-phospho-L-lactate transferase activity"/>
    <property type="evidence" value="ECO:0007669"/>
    <property type="project" value="InterPro"/>
</dbReference>
<reference evidence="1 2" key="1">
    <citation type="submission" date="2014-04" db="EMBL/GenBank/DDBJ databases">
        <authorList>
            <consortium name="DOE Joint Genome Institute"/>
            <person name="Kuo A."/>
            <person name="Girlanda M."/>
            <person name="Perotto S."/>
            <person name="Kohler A."/>
            <person name="Nagy L.G."/>
            <person name="Floudas D."/>
            <person name="Copeland A."/>
            <person name="Barry K.W."/>
            <person name="Cichocki N."/>
            <person name="Veneault-Fourrey C."/>
            <person name="LaButti K."/>
            <person name="Lindquist E.A."/>
            <person name="Lipzen A."/>
            <person name="Lundell T."/>
            <person name="Morin E."/>
            <person name="Murat C."/>
            <person name="Sun H."/>
            <person name="Tunlid A."/>
            <person name="Henrissat B."/>
            <person name="Grigoriev I.V."/>
            <person name="Hibbett D.S."/>
            <person name="Martin F."/>
            <person name="Nordberg H.P."/>
            <person name="Cantor M.N."/>
            <person name="Hua S.X."/>
        </authorList>
    </citation>
    <scope>NUCLEOTIDE SEQUENCE [LARGE SCALE GENOMIC DNA]</scope>
    <source>
        <strain evidence="1 2">MUT 4182</strain>
    </source>
</reference>
<accession>A0A0C3LI64</accession>
<dbReference type="InterPro" id="IPR038136">
    <property type="entry name" value="CofD-like_dom_sf"/>
</dbReference>
<dbReference type="PANTHER" id="PTHR31240:SF0">
    <property type="entry name" value="MATERNAL EFFECT EMBRYO ARREST 18"/>
    <property type="match status" value="1"/>
</dbReference>
<dbReference type="OrthoDB" id="10267139at2759"/>